<organism evidence="5 6">
    <name type="scientific">Candidatus Giovannonibacteria bacterium RIFCSPLOWO2_01_FULL_46_32</name>
    <dbReference type="NCBI Taxonomy" id="1798353"/>
    <lineage>
        <taxon>Bacteria</taxon>
        <taxon>Candidatus Giovannoniibacteriota</taxon>
    </lineage>
</organism>
<evidence type="ECO:0000313" key="6">
    <source>
        <dbReference type="Proteomes" id="UP000177346"/>
    </source>
</evidence>
<dbReference type="InterPro" id="IPR036388">
    <property type="entry name" value="WH-like_DNA-bd_sf"/>
</dbReference>
<name>A0A1F5XJF4_9BACT</name>
<dbReference type="AlphaFoldDB" id="A0A1F5XJF4"/>
<dbReference type="NCBIfam" id="TIGR00281">
    <property type="entry name" value="SMC-Scp complex subunit ScpB"/>
    <property type="match status" value="1"/>
</dbReference>
<gene>
    <name evidence="5" type="ORF">A3B19_02000</name>
</gene>
<dbReference type="EMBL" id="MFIF01000004">
    <property type="protein sequence ID" value="OGF87591.1"/>
    <property type="molecule type" value="Genomic_DNA"/>
</dbReference>
<dbReference type="SUPFAM" id="SSF46785">
    <property type="entry name" value="Winged helix' DNA-binding domain"/>
    <property type="match status" value="2"/>
</dbReference>
<dbReference type="Pfam" id="PF04079">
    <property type="entry name" value="SMC_ScpB"/>
    <property type="match status" value="1"/>
</dbReference>
<evidence type="ECO:0000313" key="5">
    <source>
        <dbReference type="EMBL" id="OGF87591.1"/>
    </source>
</evidence>
<comment type="caution">
    <text evidence="5">The sequence shown here is derived from an EMBL/GenBank/DDBJ whole genome shotgun (WGS) entry which is preliminary data.</text>
</comment>
<dbReference type="GO" id="GO:0051304">
    <property type="term" value="P:chromosome separation"/>
    <property type="evidence" value="ECO:0007669"/>
    <property type="project" value="InterPro"/>
</dbReference>
<dbReference type="InterPro" id="IPR005234">
    <property type="entry name" value="ScpB_csome_segregation"/>
</dbReference>
<proteinExistence type="predicted"/>
<protein>
    <submittedName>
        <fullName evidence="5">SMC-Scp complex subunit ScpB</fullName>
    </submittedName>
</protein>
<sequence length="172" mass="19244">MELEKIVEALLFVSGEPMTIKELVRLSGAKKQEVEAALESLHASLSGRGIRLLRNDEEITLATAPETSSVAERIAKERLEGDLSKAALETLAIVLWKGKVSRASIDYIRGVNSAFSLRALLVRGLVRRETDQKDARIFLYSPTMDFLKYLGVGSVKELPQFEEMQAEMKEYE</sequence>
<reference evidence="5 6" key="1">
    <citation type="journal article" date="2016" name="Nat. Commun.">
        <title>Thousands of microbial genomes shed light on interconnected biogeochemical processes in an aquifer system.</title>
        <authorList>
            <person name="Anantharaman K."/>
            <person name="Brown C.T."/>
            <person name="Hug L.A."/>
            <person name="Sharon I."/>
            <person name="Castelle C.J."/>
            <person name="Probst A.J."/>
            <person name="Thomas B.C."/>
            <person name="Singh A."/>
            <person name="Wilkins M.J."/>
            <person name="Karaoz U."/>
            <person name="Brodie E.L."/>
            <person name="Williams K.H."/>
            <person name="Hubbard S.S."/>
            <person name="Banfield J.F."/>
        </authorList>
    </citation>
    <scope>NUCLEOTIDE SEQUENCE [LARGE SCALE GENOMIC DNA]</scope>
</reference>
<dbReference type="Gene3D" id="1.10.10.10">
    <property type="entry name" value="Winged helix-like DNA-binding domain superfamily/Winged helix DNA-binding domain"/>
    <property type="match status" value="2"/>
</dbReference>
<evidence type="ECO:0000256" key="1">
    <source>
        <dbReference type="ARBA" id="ARBA00022490"/>
    </source>
</evidence>
<dbReference type="Proteomes" id="UP000177346">
    <property type="component" value="Unassembled WGS sequence"/>
</dbReference>
<keyword evidence="1" id="KW-0963">Cytoplasm</keyword>
<dbReference type="PANTHER" id="PTHR34298:SF2">
    <property type="entry name" value="SEGREGATION AND CONDENSATION PROTEIN B"/>
    <property type="match status" value="1"/>
</dbReference>
<keyword evidence="3" id="KW-0159">Chromosome partition</keyword>
<dbReference type="PANTHER" id="PTHR34298">
    <property type="entry name" value="SEGREGATION AND CONDENSATION PROTEIN B"/>
    <property type="match status" value="1"/>
</dbReference>
<evidence type="ECO:0000256" key="4">
    <source>
        <dbReference type="ARBA" id="ARBA00023306"/>
    </source>
</evidence>
<accession>A0A1F5XJF4</accession>
<dbReference type="InterPro" id="IPR036390">
    <property type="entry name" value="WH_DNA-bd_sf"/>
</dbReference>
<keyword evidence="4" id="KW-0131">Cell cycle</keyword>
<evidence type="ECO:0000256" key="2">
    <source>
        <dbReference type="ARBA" id="ARBA00022618"/>
    </source>
</evidence>
<keyword evidence="2" id="KW-0132">Cell division</keyword>
<dbReference type="GO" id="GO:0051301">
    <property type="term" value="P:cell division"/>
    <property type="evidence" value="ECO:0007669"/>
    <property type="project" value="UniProtKB-KW"/>
</dbReference>
<evidence type="ECO:0000256" key="3">
    <source>
        <dbReference type="ARBA" id="ARBA00022829"/>
    </source>
</evidence>